<sequence>MTSQTKKKNMNRYKFTFGSKDLTLTTEKSNLFMEEVEQVAREKYEDIKKRVPDADNETVAILLAINSLSMQLSREIDVEKMEAELHQLRASKLEGLKEKVEQAVEEDEA</sequence>
<evidence type="ECO:0000313" key="1">
    <source>
        <dbReference type="EMBL" id="MBM7635297.1"/>
    </source>
</evidence>
<gene>
    <name evidence="1" type="ORF">JOC31_000088</name>
</gene>
<accession>A0ABS2PJ42</accession>
<comment type="caution">
    <text evidence="1">The sequence shown here is derived from an EMBL/GenBank/DDBJ whole genome shotgun (WGS) entry which is preliminary data.</text>
</comment>
<keyword evidence="2" id="KW-1185">Reference proteome</keyword>
<dbReference type="EMBL" id="JAFBEI010000001">
    <property type="protein sequence ID" value="MBM7635297.1"/>
    <property type="molecule type" value="Genomic_DNA"/>
</dbReference>
<proteinExistence type="predicted"/>
<dbReference type="RefSeq" id="WP_205016250.1">
    <property type="nucleotide sequence ID" value="NZ_JAFBEI010000001.1"/>
</dbReference>
<name>A0ABS2PJ42_9STRE</name>
<organism evidence="1 2">
    <name type="scientific">Streptococcus saliviloxodontae</name>
    <dbReference type="NCBI Taxonomy" id="1349416"/>
    <lineage>
        <taxon>Bacteria</taxon>
        <taxon>Bacillati</taxon>
        <taxon>Bacillota</taxon>
        <taxon>Bacilli</taxon>
        <taxon>Lactobacillales</taxon>
        <taxon>Streptococcaceae</taxon>
        <taxon>Streptococcus</taxon>
    </lineage>
</organism>
<evidence type="ECO:0000313" key="2">
    <source>
        <dbReference type="Proteomes" id="UP000809081"/>
    </source>
</evidence>
<reference evidence="1 2" key="1">
    <citation type="submission" date="2021-01" db="EMBL/GenBank/DDBJ databases">
        <title>Genomic Encyclopedia of Type Strains, Phase IV (KMG-IV): sequencing the most valuable type-strain genomes for metagenomic binning, comparative biology and taxonomic classification.</title>
        <authorList>
            <person name="Goeker M."/>
        </authorList>
    </citation>
    <scope>NUCLEOTIDE SEQUENCE [LARGE SCALE GENOMIC DNA]</scope>
    <source>
        <strain evidence="1 2">DSM 27513</strain>
    </source>
</reference>
<dbReference type="Proteomes" id="UP000809081">
    <property type="component" value="Unassembled WGS sequence"/>
</dbReference>
<protein>
    <submittedName>
        <fullName evidence="1">Demethoxyubiquinone hydroxylase (CLK1/Coq7/Cat5 family)</fullName>
    </submittedName>
</protein>